<feature type="compositionally biased region" description="Low complexity" evidence="3">
    <location>
        <begin position="221"/>
        <end position="234"/>
    </location>
</feature>
<keyword evidence="1 2" id="KW-0694">RNA-binding</keyword>
<evidence type="ECO:0008006" key="8">
    <source>
        <dbReference type="Google" id="ProtNLM"/>
    </source>
</evidence>
<feature type="compositionally biased region" description="Basic residues" evidence="3">
    <location>
        <begin position="389"/>
        <end position="401"/>
    </location>
</feature>
<dbReference type="PROSITE" id="PS50102">
    <property type="entry name" value="RRM"/>
    <property type="match status" value="1"/>
</dbReference>
<name>A0ABR1WUY9_9PEZI</name>
<evidence type="ECO:0000259" key="5">
    <source>
        <dbReference type="PROSITE" id="PS51391"/>
    </source>
</evidence>
<keyword evidence="7" id="KW-1185">Reference proteome</keyword>
<dbReference type="InterPro" id="IPR000504">
    <property type="entry name" value="RRM_dom"/>
</dbReference>
<dbReference type="Pfam" id="PF04818">
    <property type="entry name" value="CID"/>
    <property type="match status" value="1"/>
</dbReference>
<dbReference type="InterPro" id="IPR006569">
    <property type="entry name" value="CID_dom"/>
</dbReference>
<feature type="compositionally biased region" description="Pro residues" evidence="3">
    <location>
        <begin position="163"/>
        <end position="172"/>
    </location>
</feature>
<evidence type="ECO:0000256" key="3">
    <source>
        <dbReference type="SAM" id="MobiDB-lite"/>
    </source>
</evidence>
<dbReference type="SMART" id="SM00360">
    <property type="entry name" value="RRM"/>
    <property type="match status" value="1"/>
</dbReference>
<feature type="compositionally biased region" description="Basic and acidic residues" evidence="3">
    <location>
        <begin position="370"/>
        <end position="380"/>
    </location>
</feature>
<evidence type="ECO:0000259" key="4">
    <source>
        <dbReference type="PROSITE" id="PS50102"/>
    </source>
</evidence>
<dbReference type="Proteomes" id="UP001480595">
    <property type="component" value="Unassembled WGS sequence"/>
</dbReference>
<dbReference type="RefSeq" id="XP_066721483.1">
    <property type="nucleotide sequence ID" value="XM_066853342.1"/>
</dbReference>
<dbReference type="SMART" id="SM00582">
    <property type="entry name" value="RPR"/>
    <property type="match status" value="1"/>
</dbReference>
<dbReference type="GeneID" id="92086405"/>
<feature type="domain" description="RRM" evidence="4">
    <location>
        <begin position="480"/>
        <end position="541"/>
    </location>
</feature>
<evidence type="ECO:0000313" key="7">
    <source>
        <dbReference type="Proteomes" id="UP001480595"/>
    </source>
</evidence>
<dbReference type="Pfam" id="PF00076">
    <property type="entry name" value="RRM_1"/>
    <property type="match status" value="1"/>
</dbReference>
<feature type="region of interest" description="Disordered" evidence="3">
    <location>
        <begin position="207"/>
        <end position="244"/>
    </location>
</feature>
<dbReference type="PANTHER" id="PTHR23140">
    <property type="entry name" value="RNA PROCESSING PROTEIN LD23810P"/>
    <property type="match status" value="1"/>
</dbReference>
<feature type="domain" description="CID" evidence="5">
    <location>
        <begin position="1"/>
        <end position="154"/>
    </location>
</feature>
<evidence type="ECO:0000256" key="2">
    <source>
        <dbReference type="PROSITE-ProRule" id="PRU00176"/>
    </source>
</evidence>
<accession>A0ABR1WUY9</accession>
<feature type="compositionally biased region" description="Basic and acidic residues" evidence="3">
    <location>
        <begin position="402"/>
        <end position="413"/>
    </location>
</feature>
<sequence>MSSPVAELEAGLNVMLGLKPPGVSGSQIKNLTALCVDNVQSESVLIQKIFTHFKKTPGTHKLGVLYVVDAVTRRWVEHAKQQGQPINSSATDGTYAAGVHRVTELIPVLMNDILSSAPAEQKEKIKKLVDIWEKGQTFPPSLIESFKQKLNTPTLKESTTPVGTPPPGPGLPGLPGFNGANNPKPATTEAPNAIMEALANIARQNTSVPPSNNGFPMPDHSYSAPAPQSVQAPPLSLPLTQGQPPAFPYSAAQPPVNPSVMPFAYPPQATLPRQVPTVPVTASSQPNGFPGAPANPMAPPVPGLDPAVAQQVQLIKLLIDQGISHDKIPALLATMQGGLQAMPPAGGMAAAAPAQAPYGGVGAWPQAGPRPDESRDRFDYGARSPNNRYHNRSRSRSPRRWNARDSPRGRNDRTFGSYGHDSPARGHMEEDRRGRGPDYRQRSPPRRGHSPQPPFDRDPQVKWVDFDQSIPAGHIKVLSRTLFVGGVTCSEAELRSLFSQQGQVQTCIVNKDKRHAFVKMMTRRDAVAAKEAMESSQYRTRWGVGFGPRDCSDYSTGVSVIPINKLTEADRKWMLSAEYGGSGGRPIESGMVVEEPDIEIGAGVSSKAISRRMQTDKGDAMAPNPAAEVMMMTRIWRAGGATRTAEMTGPRTRALDPDVPQFPYGLATGPNGMPVFPPGFTFPAPQ</sequence>
<feature type="region of interest" description="Disordered" evidence="3">
    <location>
        <begin position="154"/>
        <end position="174"/>
    </location>
</feature>
<evidence type="ECO:0000313" key="6">
    <source>
        <dbReference type="EMBL" id="KAK8086959.1"/>
    </source>
</evidence>
<evidence type="ECO:0000256" key="1">
    <source>
        <dbReference type="ARBA" id="ARBA00022884"/>
    </source>
</evidence>
<dbReference type="SUPFAM" id="SSF48464">
    <property type="entry name" value="ENTH/VHS domain"/>
    <property type="match status" value="1"/>
</dbReference>
<dbReference type="CDD" id="cd16984">
    <property type="entry name" value="CID_Nrd1_like"/>
    <property type="match status" value="1"/>
</dbReference>
<reference evidence="6 7" key="1">
    <citation type="submission" date="2023-01" db="EMBL/GenBank/DDBJ databases">
        <title>Analysis of 21 Apiospora genomes using comparative genomics revels a genus with tremendous synthesis potential of carbohydrate active enzymes and secondary metabolites.</title>
        <authorList>
            <person name="Sorensen T."/>
        </authorList>
    </citation>
    <scope>NUCLEOTIDE SEQUENCE [LARGE SCALE GENOMIC DNA]</scope>
    <source>
        <strain evidence="6 7">CBS 135458</strain>
    </source>
</reference>
<feature type="region of interest" description="Disordered" evidence="3">
    <location>
        <begin position="361"/>
        <end position="461"/>
    </location>
</feature>
<dbReference type="Gene3D" id="3.30.70.330">
    <property type="match status" value="1"/>
</dbReference>
<dbReference type="PANTHER" id="PTHR23140:SF4">
    <property type="entry name" value="PROTEIN CBR-NRD-1"/>
    <property type="match status" value="1"/>
</dbReference>
<dbReference type="SUPFAM" id="SSF54928">
    <property type="entry name" value="RNA-binding domain, RBD"/>
    <property type="match status" value="1"/>
</dbReference>
<comment type="caution">
    <text evidence="6">The sequence shown here is derived from an EMBL/GenBank/DDBJ whole genome shotgun (WGS) entry which is preliminary data.</text>
</comment>
<gene>
    <name evidence="6" type="ORF">PG994_001933</name>
</gene>
<dbReference type="InterPro" id="IPR048892">
    <property type="entry name" value="Nrd1_Seb1_dom2"/>
</dbReference>
<dbReference type="Pfam" id="PF21380">
    <property type="entry name" value="Nrd1-Seb1_dom2"/>
    <property type="match status" value="1"/>
</dbReference>
<dbReference type="EMBL" id="JAQQWL010000002">
    <property type="protein sequence ID" value="KAK8086959.1"/>
    <property type="molecule type" value="Genomic_DNA"/>
</dbReference>
<protein>
    <recommendedName>
        <fullName evidence="8">RNA binding protein Nrd1</fullName>
    </recommendedName>
</protein>
<dbReference type="InterPro" id="IPR051485">
    <property type="entry name" value="SR-CTD_assoc_factor"/>
</dbReference>
<dbReference type="InterPro" id="IPR012677">
    <property type="entry name" value="Nucleotide-bd_a/b_plait_sf"/>
</dbReference>
<dbReference type="PROSITE" id="PS51391">
    <property type="entry name" value="CID"/>
    <property type="match status" value="1"/>
</dbReference>
<organism evidence="6 7">
    <name type="scientific">Apiospora phragmitis</name>
    <dbReference type="NCBI Taxonomy" id="2905665"/>
    <lineage>
        <taxon>Eukaryota</taxon>
        <taxon>Fungi</taxon>
        <taxon>Dikarya</taxon>
        <taxon>Ascomycota</taxon>
        <taxon>Pezizomycotina</taxon>
        <taxon>Sordariomycetes</taxon>
        <taxon>Xylariomycetidae</taxon>
        <taxon>Amphisphaeriales</taxon>
        <taxon>Apiosporaceae</taxon>
        <taxon>Apiospora</taxon>
    </lineage>
</organism>
<dbReference type="InterPro" id="IPR035979">
    <property type="entry name" value="RBD_domain_sf"/>
</dbReference>
<feature type="compositionally biased region" description="Basic and acidic residues" evidence="3">
    <location>
        <begin position="422"/>
        <end position="441"/>
    </location>
</feature>
<proteinExistence type="predicted"/>
<dbReference type="InterPro" id="IPR008942">
    <property type="entry name" value="ENTH_VHS"/>
</dbReference>
<dbReference type="Gene3D" id="1.25.40.90">
    <property type="match status" value="1"/>
</dbReference>